<dbReference type="InterPro" id="IPR007110">
    <property type="entry name" value="Ig-like_dom"/>
</dbReference>
<dbReference type="EMBL" id="QKKF02017590">
    <property type="protein sequence ID" value="RZF40866.1"/>
    <property type="molecule type" value="Genomic_DNA"/>
</dbReference>
<comment type="caution">
    <text evidence="2">The sequence shown here is derived from an EMBL/GenBank/DDBJ whole genome shotgun (WGS) entry which is preliminary data.</text>
</comment>
<dbReference type="Proteomes" id="UP000291343">
    <property type="component" value="Unassembled WGS sequence"/>
</dbReference>
<dbReference type="OrthoDB" id="6330588at2759"/>
<gene>
    <name evidence="2" type="ORF">LSTR_LSTR003376</name>
</gene>
<dbReference type="InterPro" id="IPR036179">
    <property type="entry name" value="Ig-like_dom_sf"/>
</dbReference>
<evidence type="ECO:0000259" key="1">
    <source>
        <dbReference type="PROSITE" id="PS50835"/>
    </source>
</evidence>
<name>A0A482X5H6_LAOST</name>
<dbReference type="SUPFAM" id="SSF48726">
    <property type="entry name" value="Immunoglobulin"/>
    <property type="match status" value="1"/>
</dbReference>
<organism evidence="2 3">
    <name type="scientific">Laodelphax striatellus</name>
    <name type="common">Small brown planthopper</name>
    <name type="synonym">Delphax striatella</name>
    <dbReference type="NCBI Taxonomy" id="195883"/>
    <lineage>
        <taxon>Eukaryota</taxon>
        <taxon>Metazoa</taxon>
        <taxon>Ecdysozoa</taxon>
        <taxon>Arthropoda</taxon>
        <taxon>Hexapoda</taxon>
        <taxon>Insecta</taxon>
        <taxon>Pterygota</taxon>
        <taxon>Neoptera</taxon>
        <taxon>Paraneoptera</taxon>
        <taxon>Hemiptera</taxon>
        <taxon>Auchenorrhyncha</taxon>
        <taxon>Fulgoroidea</taxon>
        <taxon>Delphacidae</taxon>
        <taxon>Criomorphinae</taxon>
        <taxon>Laodelphax</taxon>
    </lineage>
</organism>
<dbReference type="InParanoid" id="A0A482X5H6"/>
<evidence type="ECO:0000313" key="2">
    <source>
        <dbReference type="EMBL" id="RZF40866.1"/>
    </source>
</evidence>
<dbReference type="CDD" id="cd00096">
    <property type="entry name" value="Ig"/>
    <property type="match status" value="1"/>
</dbReference>
<proteinExistence type="predicted"/>
<evidence type="ECO:0000313" key="3">
    <source>
        <dbReference type="Proteomes" id="UP000291343"/>
    </source>
</evidence>
<accession>A0A482X5H6</accession>
<feature type="domain" description="Ig-like" evidence="1">
    <location>
        <begin position="50"/>
        <end position="149"/>
    </location>
</feature>
<sequence length="160" mass="18828">MLRLLSLLSVAFYVVLLVKTTLSSIYHPSWQQYYPQRKWTLYEEQIHYRPARTRAGFGRYRLLPVGAELICDFPDNLVTVSNIIWERADLGDNNSLDEIYRQHGIQQDYILFTRPHGSTLRFLDITPLDRGLYRCIVTALEPTSGKRLTLFQDVHFYPIF</sequence>
<protein>
    <recommendedName>
        <fullName evidence="1">Ig-like domain-containing protein</fullName>
    </recommendedName>
</protein>
<reference evidence="2 3" key="1">
    <citation type="journal article" date="2017" name="Gigascience">
        <title>Genome sequence of the small brown planthopper, Laodelphax striatellus.</title>
        <authorList>
            <person name="Zhu J."/>
            <person name="Jiang F."/>
            <person name="Wang X."/>
            <person name="Yang P."/>
            <person name="Bao Y."/>
            <person name="Zhao W."/>
            <person name="Wang W."/>
            <person name="Lu H."/>
            <person name="Wang Q."/>
            <person name="Cui N."/>
            <person name="Li J."/>
            <person name="Chen X."/>
            <person name="Luo L."/>
            <person name="Yu J."/>
            <person name="Kang L."/>
            <person name="Cui F."/>
        </authorList>
    </citation>
    <scope>NUCLEOTIDE SEQUENCE [LARGE SCALE GENOMIC DNA]</scope>
    <source>
        <strain evidence="2">Lst14</strain>
    </source>
</reference>
<keyword evidence="3" id="KW-1185">Reference proteome</keyword>
<dbReference type="PROSITE" id="PS50835">
    <property type="entry name" value="IG_LIKE"/>
    <property type="match status" value="1"/>
</dbReference>
<dbReference type="AlphaFoldDB" id="A0A482X5H6"/>